<evidence type="ECO:0000313" key="1">
    <source>
        <dbReference type="EMBL" id="RJL27173.1"/>
    </source>
</evidence>
<dbReference type="Gene3D" id="3.30.70.1280">
    <property type="entry name" value="SP0830-like domains"/>
    <property type="match status" value="1"/>
</dbReference>
<accession>A0A3A4AMY1</accession>
<dbReference type="RefSeq" id="WP_119929074.1">
    <property type="nucleotide sequence ID" value="NZ_QZEY01000011.1"/>
</dbReference>
<protein>
    <submittedName>
        <fullName evidence="1">DUF1697 domain-containing protein</fullName>
    </submittedName>
</protein>
<reference evidence="1 2" key="1">
    <citation type="submission" date="2018-09" db="EMBL/GenBank/DDBJ databases">
        <title>YIM 75507 draft genome.</title>
        <authorList>
            <person name="Tang S."/>
            <person name="Feng Y."/>
        </authorList>
    </citation>
    <scope>NUCLEOTIDE SEQUENCE [LARGE SCALE GENOMIC DNA]</scope>
    <source>
        <strain evidence="1 2">YIM 75507</strain>
    </source>
</reference>
<sequence length="177" mass="19259">MRCVALLRGVNAGSGPRVAMGELRAMLEGMGYGEVRTLLQSGNAVFTVPDGGAGDGDAVAAAVEDRLAAELGVRVRVMVRTAAELREVVEGNPLEVPDPAKFAVLFLAREPDPGILAIPPEEYAPEEMRPGRRELYVNFPEGMRRTRLPVLVEKRWNLPLTARNWNTVTRLLALAES</sequence>
<keyword evidence="2" id="KW-1185">Reference proteome</keyword>
<dbReference type="OrthoDB" id="9806494at2"/>
<dbReference type="Pfam" id="PF08002">
    <property type="entry name" value="DUF1697"/>
    <property type="match status" value="1"/>
</dbReference>
<dbReference type="AlphaFoldDB" id="A0A3A4AMY1"/>
<dbReference type="SUPFAM" id="SSF160379">
    <property type="entry name" value="SP0830-like"/>
    <property type="match status" value="1"/>
</dbReference>
<dbReference type="EMBL" id="QZEY01000011">
    <property type="protein sequence ID" value="RJL27173.1"/>
    <property type="molecule type" value="Genomic_DNA"/>
</dbReference>
<dbReference type="PANTHER" id="PTHR36439">
    <property type="entry name" value="BLL4334 PROTEIN"/>
    <property type="match status" value="1"/>
</dbReference>
<proteinExistence type="predicted"/>
<dbReference type="Proteomes" id="UP000265768">
    <property type="component" value="Unassembled WGS sequence"/>
</dbReference>
<dbReference type="PANTHER" id="PTHR36439:SF1">
    <property type="entry name" value="DUF1697 DOMAIN-CONTAINING PROTEIN"/>
    <property type="match status" value="1"/>
</dbReference>
<evidence type="ECO:0000313" key="2">
    <source>
        <dbReference type="Proteomes" id="UP000265768"/>
    </source>
</evidence>
<gene>
    <name evidence="1" type="ORF">D5H75_25585</name>
</gene>
<organism evidence="1 2">
    <name type="scientific">Bailinhaonella thermotolerans</name>
    <dbReference type="NCBI Taxonomy" id="1070861"/>
    <lineage>
        <taxon>Bacteria</taxon>
        <taxon>Bacillati</taxon>
        <taxon>Actinomycetota</taxon>
        <taxon>Actinomycetes</taxon>
        <taxon>Streptosporangiales</taxon>
        <taxon>Streptosporangiaceae</taxon>
        <taxon>Bailinhaonella</taxon>
    </lineage>
</organism>
<name>A0A3A4AMY1_9ACTN</name>
<dbReference type="InterPro" id="IPR012545">
    <property type="entry name" value="DUF1697"/>
</dbReference>
<comment type="caution">
    <text evidence="1">The sequence shown here is derived from an EMBL/GenBank/DDBJ whole genome shotgun (WGS) entry which is preliminary data.</text>
</comment>
<dbReference type="PIRSF" id="PIRSF008502">
    <property type="entry name" value="UCP008502"/>
    <property type="match status" value="1"/>
</dbReference>